<evidence type="ECO:0000256" key="2">
    <source>
        <dbReference type="ARBA" id="ARBA00022741"/>
    </source>
</evidence>
<keyword evidence="5" id="KW-0143">Chaperone</keyword>
<keyword evidence="7" id="KW-1185">Reference proteome</keyword>
<evidence type="ECO:0000313" key="6">
    <source>
        <dbReference type="EMBL" id="AFM26444.1"/>
    </source>
</evidence>
<evidence type="ECO:0000256" key="4">
    <source>
        <dbReference type="ARBA" id="ARBA00023134"/>
    </source>
</evidence>
<dbReference type="SUPFAM" id="SSF52540">
    <property type="entry name" value="P-loop containing nucleoside triphosphate hydrolases"/>
    <property type="match status" value="1"/>
</dbReference>
<keyword evidence="4" id="KW-0342">GTP-binding</keyword>
<dbReference type="InterPro" id="IPR005129">
    <property type="entry name" value="GTPase_ArgK"/>
</dbReference>
<keyword evidence="3" id="KW-0378">Hydrolase</keyword>
<dbReference type="InterPro" id="IPR052040">
    <property type="entry name" value="GTPase/Isobutyryl-CoA_mutase"/>
</dbReference>
<organism evidence="6 7">
    <name type="scientific">Desulfomonile tiedjei (strain ATCC 49306 / DSM 6799 / DCB-1)</name>
    <dbReference type="NCBI Taxonomy" id="706587"/>
    <lineage>
        <taxon>Bacteria</taxon>
        <taxon>Pseudomonadati</taxon>
        <taxon>Thermodesulfobacteriota</taxon>
        <taxon>Desulfomonilia</taxon>
        <taxon>Desulfomonilales</taxon>
        <taxon>Desulfomonilaceae</taxon>
        <taxon>Desulfomonile</taxon>
    </lineage>
</organism>
<comment type="similarity">
    <text evidence="1">Belongs to the SIMIBI class G3E GTPase family. ArgK/MeaB subfamily.</text>
</comment>
<dbReference type="GO" id="GO:0005525">
    <property type="term" value="F:GTP binding"/>
    <property type="evidence" value="ECO:0007669"/>
    <property type="project" value="UniProtKB-KW"/>
</dbReference>
<dbReference type="RefSeq" id="WP_014811570.1">
    <property type="nucleotide sequence ID" value="NC_018025.1"/>
</dbReference>
<dbReference type="GO" id="GO:0003924">
    <property type="term" value="F:GTPase activity"/>
    <property type="evidence" value="ECO:0007669"/>
    <property type="project" value="InterPro"/>
</dbReference>
<proteinExistence type="inferred from homology"/>
<sequence length="323" mass="35343">MNTPLVQKVLEGNIRATAQLIRKIDDGDREVLDDLSVLYKHSGRAHIIGVTGSPGVGKSTLVDRLVSQFREEDKKVGILAIDPTSPFTGGAILGDRIRMQKHFLDEGVFIRSMATRGKFGGLTRSTADAIIVLDAMGKDVIIVETVGVGQDEIDIAHSAHTTVLVTIPGMGDDIQAIKAGLMEIGDIFVVNKADREGAGKTVRELKFMLQMSSERLEAAGWDPPVIETVASLNQGIEQVHEAILRHRDHLLQPGHDQLKKREEVRVRNQLLDLLKENLIETALERIGGVAGLNGFVREIVEREKDPYGVSSELLEKLMKGPSS</sequence>
<evidence type="ECO:0000313" key="7">
    <source>
        <dbReference type="Proteomes" id="UP000006055"/>
    </source>
</evidence>
<gene>
    <name evidence="6" type="ordered locus">Desti_3802</name>
</gene>
<evidence type="ECO:0000256" key="5">
    <source>
        <dbReference type="ARBA" id="ARBA00023186"/>
    </source>
</evidence>
<dbReference type="HOGENOM" id="CLU_043725_1_0_7"/>
<dbReference type="eggNOG" id="COG1703">
    <property type="taxonomic scope" value="Bacteria"/>
</dbReference>
<dbReference type="KEGG" id="dti:Desti_3802"/>
<reference evidence="7" key="1">
    <citation type="submission" date="2012-06" db="EMBL/GenBank/DDBJ databases">
        <title>Complete sequence of chromosome of Desulfomonile tiedjei DSM 6799.</title>
        <authorList>
            <person name="Lucas S."/>
            <person name="Copeland A."/>
            <person name="Lapidus A."/>
            <person name="Glavina del Rio T."/>
            <person name="Dalin E."/>
            <person name="Tice H."/>
            <person name="Bruce D."/>
            <person name="Goodwin L."/>
            <person name="Pitluck S."/>
            <person name="Peters L."/>
            <person name="Ovchinnikova G."/>
            <person name="Zeytun A."/>
            <person name="Lu M."/>
            <person name="Kyrpides N."/>
            <person name="Mavromatis K."/>
            <person name="Ivanova N."/>
            <person name="Brettin T."/>
            <person name="Detter J.C."/>
            <person name="Han C."/>
            <person name="Larimer F."/>
            <person name="Land M."/>
            <person name="Hauser L."/>
            <person name="Markowitz V."/>
            <person name="Cheng J.-F."/>
            <person name="Hugenholtz P."/>
            <person name="Woyke T."/>
            <person name="Wu D."/>
            <person name="Spring S."/>
            <person name="Schroeder M."/>
            <person name="Brambilla E."/>
            <person name="Klenk H.-P."/>
            <person name="Eisen J.A."/>
        </authorList>
    </citation>
    <scope>NUCLEOTIDE SEQUENCE [LARGE SCALE GENOMIC DNA]</scope>
    <source>
        <strain evidence="7">ATCC 49306 / DSM 6799 / DCB-1</strain>
    </source>
</reference>
<protein>
    <submittedName>
        <fullName evidence="6">LAO/AO transport system ATPase</fullName>
    </submittedName>
</protein>
<dbReference type="Pfam" id="PF03308">
    <property type="entry name" value="MeaB"/>
    <property type="match status" value="1"/>
</dbReference>
<keyword evidence="2" id="KW-0547">Nucleotide-binding</keyword>
<name>I4CA53_DESTA</name>
<evidence type="ECO:0000256" key="1">
    <source>
        <dbReference type="ARBA" id="ARBA00009625"/>
    </source>
</evidence>
<dbReference type="CDD" id="cd03114">
    <property type="entry name" value="MMAA-like"/>
    <property type="match status" value="1"/>
</dbReference>
<evidence type="ECO:0000256" key="3">
    <source>
        <dbReference type="ARBA" id="ARBA00022801"/>
    </source>
</evidence>
<dbReference type="Gene3D" id="3.40.50.300">
    <property type="entry name" value="P-loop containing nucleotide triphosphate hydrolases"/>
    <property type="match status" value="1"/>
</dbReference>
<dbReference type="PANTHER" id="PTHR43087">
    <property type="entry name" value="LYSINE/ARGININE/ORNITHINE TRANSPORT SYSTEM KINASE"/>
    <property type="match status" value="1"/>
</dbReference>
<dbReference type="STRING" id="706587.Desti_3802"/>
<dbReference type="NCBIfam" id="TIGR00750">
    <property type="entry name" value="lao"/>
    <property type="match status" value="1"/>
</dbReference>
<dbReference type="InterPro" id="IPR027417">
    <property type="entry name" value="P-loop_NTPase"/>
</dbReference>
<dbReference type="OrthoDB" id="9778292at2"/>
<dbReference type="AlphaFoldDB" id="I4CA53"/>
<dbReference type="EMBL" id="CP003360">
    <property type="protein sequence ID" value="AFM26444.1"/>
    <property type="molecule type" value="Genomic_DNA"/>
</dbReference>
<dbReference type="Proteomes" id="UP000006055">
    <property type="component" value="Chromosome"/>
</dbReference>
<dbReference type="PANTHER" id="PTHR43087:SF1">
    <property type="entry name" value="LAO_AO TRANSPORT SYSTEM ATPASE"/>
    <property type="match status" value="1"/>
</dbReference>
<accession>I4CA53</accession>